<proteinExistence type="predicted"/>
<organism evidence="1 2">
    <name type="scientific">Symplocastrum torsivum CPER-KK1</name>
    <dbReference type="NCBI Taxonomy" id="450513"/>
    <lineage>
        <taxon>Bacteria</taxon>
        <taxon>Bacillati</taxon>
        <taxon>Cyanobacteriota</taxon>
        <taxon>Cyanophyceae</taxon>
        <taxon>Oscillatoriophycideae</taxon>
        <taxon>Oscillatoriales</taxon>
        <taxon>Microcoleaceae</taxon>
        <taxon>Symplocastrum</taxon>
    </lineage>
</organism>
<protein>
    <submittedName>
        <fullName evidence="1">Uncharacterized protein</fullName>
    </submittedName>
</protein>
<reference evidence="1" key="2">
    <citation type="journal article" date="2022" name="Microbiol. Resour. Announc.">
        <title>Metagenome Sequencing to Explore Phylogenomics of Terrestrial Cyanobacteria.</title>
        <authorList>
            <person name="Ward R.D."/>
            <person name="Stajich J.E."/>
            <person name="Johansen J.R."/>
            <person name="Huntemann M."/>
            <person name="Clum A."/>
            <person name="Foster B."/>
            <person name="Foster B."/>
            <person name="Roux S."/>
            <person name="Palaniappan K."/>
            <person name="Varghese N."/>
            <person name="Mukherjee S."/>
            <person name="Reddy T.B.K."/>
            <person name="Daum C."/>
            <person name="Copeland A."/>
            <person name="Chen I.A."/>
            <person name="Ivanova N.N."/>
            <person name="Kyrpides N.C."/>
            <person name="Shapiro N."/>
            <person name="Eloe-Fadrosh E.A."/>
            <person name="Pietrasiak N."/>
        </authorList>
    </citation>
    <scope>NUCLEOTIDE SEQUENCE</scope>
    <source>
        <strain evidence="1">CPER-KK1</strain>
    </source>
</reference>
<reference evidence="1" key="1">
    <citation type="submission" date="2021-05" db="EMBL/GenBank/DDBJ databases">
        <authorList>
            <person name="Pietrasiak N."/>
            <person name="Ward R."/>
            <person name="Stajich J.E."/>
            <person name="Kurbessoian T."/>
        </authorList>
    </citation>
    <scope>NUCLEOTIDE SEQUENCE</scope>
    <source>
        <strain evidence="1">CPER-KK1</strain>
    </source>
</reference>
<accession>A0A951PM06</accession>
<gene>
    <name evidence="1" type="ORF">KME25_13510</name>
</gene>
<dbReference type="Proteomes" id="UP000753908">
    <property type="component" value="Unassembled WGS sequence"/>
</dbReference>
<evidence type="ECO:0000313" key="2">
    <source>
        <dbReference type="Proteomes" id="UP000753908"/>
    </source>
</evidence>
<comment type="caution">
    <text evidence="1">The sequence shown here is derived from an EMBL/GenBank/DDBJ whole genome shotgun (WGS) entry which is preliminary data.</text>
</comment>
<evidence type="ECO:0000313" key="1">
    <source>
        <dbReference type="EMBL" id="MBW4545447.1"/>
    </source>
</evidence>
<dbReference type="AlphaFoldDB" id="A0A951PM06"/>
<dbReference type="EMBL" id="JAHHIF010000015">
    <property type="protein sequence ID" value="MBW4545447.1"/>
    <property type="molecule type" value="Genomic_DNA"/>
</dbReference>
<sequence>MIDFDSFIPDEITIAPKHPLEQNLELPIPDTQNAEEVREVQRRDRIPGVVKRTIPLDHEVSWEYWWCVPDRLLLPEDVELMTRDRDRLESILEKLVWLFGGYCFSQHCHRQGDRLPVHGWQEVLAFARQQGFESYLLDIDFLPTAIKRDNRHSNSAKDKTDLGHIAVEPAHWHIEFFKLATTNGGFEMQEPKPVCSCQIWTGKPFVKHLHTGETSTRYDLWVSRPLDITQPPWY</sequence>
<name>A0A951PM06_9CYAN</name>